<dbReference type="OrthoDB" id="8479080at2"/>
<reference evidence="3 4" key="1">
    <citation type="submission" date="2019-06" db="EMBL/GenBank/DDBJ databases">
        <title>A novel species of marine bacteria.</title>
        <authorList>
            <person name="Wang Y."/>
        </authorList>
    </citation>
    <scope>NUCLEOTIDE SEQUENCE [LARGE SCALE GENOMIC DNA]</scope>
    <source>
        <strain evidence="3 4">MA1-10</strain>
    </source>
</reference>
<feature type="domain" description="SCP2" evidence="2">
    <location>
        <begin position="21"/>
        <end position="85"/>
    </location>
</feature>
<proteinExistence type="predicted"/>
<evidence type="ECO:0000259" key="2">
    <source>
        <dbReference type="Pfam" id="PF02036"/>
    </source>
</evidence>
<evidence type="ECO:0000313" key="3">
    <source>
        <dbReference type="EMBL" id="TQV65642.1"/>
    </source>
</evidence>
<dbReference type="EMBL" id="VICH01000020">
    <property type="protein sequence ID" value="TQV65642.1"/>
    <property type="molecule type" value="Genomic_DNA"/>
</dbReference>
<dbReference type="InterPro" id="IPR036527">
    <property type="entry name" value="SCP2_sterol-bd_dom_sf"/>
</dbReference>
<accession>A0A545SL14</accession>
<evidence type="ECO:0000313" key="4">
    <source>
        <dbReference type="Proteomes" id="UP000315816"/>
    </source>
</evidence>
<gene>
    <name evidence="3" type="ORF">FIL88_16450</name>
</gene>
<name>A0A545SL14_9RHOB</name>
<dbReference type="Proteomes" id="UP000315816">
    <property type="component" value="Unassembled WGS sequence"/>
</dbReference>
<sequence>MCRSRQQTRKAISSHWEGTLLDPNGGTPRVTVIRGPGRGAARIAGPLAALLGLVHGAFDGDALFFSRDLVIEGETAATLALRNAVDDAELDLSQEMLRLSGPLAEPLQHALAFLEHHTGVSLTRPDEVEAW</sequence>
<keyword evidence="4" id="KW-1185">Reference proteome</keyword>
<dbReference type="Pfam" id="PF02036">
    <property type="entry name" value="SCP2"/>
    <property type="match status" value="1"/>
</dbReference>
<evidence type="ECO:0000256" key="1">
    <source>
        <dbReference type="SAM" id="MobiDB-lite"/>
    </source>
</evidence>
<protein>
    <recommendedName>
        <fullName evidence="2">SCP2 domain-containing protein</fullName>
    </recommendedName>
</protein>
<feature type="region of interest" description="Disordered" evidence="1">
    <location>
        <begin position="1"/>
        <end position="25"/>
    </location>
</feature>
<dbReference type="AlphaFoldDB" id="A0A545SL14"/>
<organism evidence="3 4">
    <name type="scientific">Aliiroseovarius halocynthiae</name>
    <dbReference type="NCBI Taxonomy" id="985055"/>
    <lineage>
        <taxon>Bacteria</taxon>
        <taxon>Pseudomonadati</taxon>
        <taxon>Pseudomonadota</taxon>
        <taxon>Alphaproteobacteria</taxon>
        <taxon>Rhodobacterales</taxon>
        <taxon>Paracoccaceae</taxon>
        <taxon>Aliiroseovarius</taxon>
    </lineage>
</organism>
<comment type="caution">
    <text evidence="3">The sequence shown here is derived from an EMBL/GenBank/DDBJ whole genome shotgun (WGS) entry which is preliminary data.</text>
</comment>
<dbReference type="InterPro" id="IPR003033">
    <property type="entry name" value="SCP2_sterol-bd_dom"/>
</dbReference>
<dbReference type="SUPFAM" id="SSF55718">
    <property type="entry name" value="SCP-like"/>
    <property type="match status" value="1"/>
</dbReference>